<dbReference type="KEGG" id="dpx:DAPPUDRAFT_256947"/>
<dbReference type="EMBL" id="GL732620">
    <property type="protein sequence ID" value="EFX70484.1"/>
    <property type="molecule type" value="Genomic_DNA"/>
</dbReference>
<sequence>MDEGLVVEEVGSVVVEKGVDAVGRLDENLDGVGLIWKKMDEGLVVEEVGSVVVEKGVDAVGGLEEDLD</sequence>
<dbReference type="HOGENOM" id="CLU_2796584_0_0_1"/>
<gene>
    <name evidence="1" type="ORF">DAPPUDRAFT_256947</name>
</gene>
<dbReference type="InParanoid" id="E9HCJ7"/>
<name>E9HCJ7_DAPPU</name>
<evidence type="ECO:0000313" key="2">
    <source>
        <dbReference type="Proteomes" id="UP000000305"/>
    </source>
</evidence>
<dbReference type="Proteomes" id="UP000000305">
    <property type="component" value="Unassembled WGS sequence"/>
</dbReference>
<protein>
    <submittedName>
        <fullName evidence="1">Uncharacterized protein</fullName>
    </submittedName>
</protein>
<accession>E9HCJ7</accession>
<reference evidence="1 2" key="1">
    <citation type="journal article" date="2011" name="Science">
        <title>The ecoresponsive genome of Daphnia pulex.</title>
        <authorList>
            <person name="Colbourne J.K."/>
            <person name="Pfrender M.E."/>
            <person name="Gilbert D."/>
            <person name="Thomas W.K."/>
            <person name="Tucker A."/>
            <person name="Oakley T.H."/>
            <person name="Tokishita S."/>
            <person name="Aerts A."/>
            <person name="Arnold G.J."/>
            <person name="Basu M.K."/>
            <person name="Bauer D.J."/>
            <person name="Caceres C.E."/>
            <person name="Carmel L."/>
            <person name="Casola C."/>
            <person name="Choi J.H."/>
            <person name="Detter J.C."/>
            <person name="Dong Q."/>
            <person name="Dusheyko S."/>
            <person name="Eads B.D."/>
            <person name="Frohlich T."/>
            <person name="Geiler-Samerotte K.A."/>
            <person name="Gerlach D."/>
            <person name="Hatcher P."/>
            <person name="Jogdeo S."/>
            <person name="Krijgsveld J."/>
            <person name="Kriventseva E.V."/>
            <person name="Kultz D."/>
            <person name="Laforsch C."/>
            <person name="Lindquist E."/>
            <person name="Lopez J."/>
            <person name="Manak J.R."/>
            <person name="Muller J."/>
            <person name="Pangilinan J."/>
            <person name="Patwardhan R.P."/>
            <person name="Pitluck S."/>
            <person name="Pritham E.J."/>
            <person name="Rechtsteiner A."/>
            <person name="Rho M."/>
            <person name="Rogozin I.B."/>
            <person name="Sakarya O."/>
            <person name="Salamov A."/>
            <person name="Schaack S."/>
            <person name="Shapiro H."/>
            <person name="Shiga Y."/>
            <person name="Skalitzky C."/>
            <person name="Smith Z."/>
            <person name="Souvorov A."/>
            <person name="Sung W."/>
            <person name="Tang Z."/>
            <person name="Tsuchiya D."/>
            <person name="Tu H."/>
            <person name="Vos H."/>
            <person name="Wang M."/>
            <person name="Wolf Y.I."/>
            <person name="Yamagata H."/>
            <person name="Yamada T."/>
            <person name="Ye Y."/>
            <person name="Shaw J.R."/>
            <person name="Andrews J."/>
            <person name="Crease T.J."/>
            <person name="Tang H."/>
            <person name="Lucas S.M."/>
            <person name="Robertson H.M."/>
            <person name="Bork P."/>
            <person name="Koonin E.V."/>
            <person name="Zdobnov E.M."/>
            <person name="Grigoriev I.V."/>
            <person name="Lynch M."/>
            <person name="Boore J.L."/>
        </authorList>
    </citation>
    <scope>NUCLEOTIDE SEQUENCE [LARGE SCALE GENOMIC DNA]</scope>
</reference>
<evidence type="ECO:0000313" key="1">
    <source>
        <dbReference type="EMBL" id="EFX70484.1"/>
    </source>
</evidence>
<proteinExistence type="predicted"/>
<dbReference type="AlphaFoldDB" id="E9HCJ7"/>
<keyword evidence="2" id="KW-1185">Reference proteome</keyword>
<organism evidence="1 2">
    <name type="scientific">Daphnia pulex</name>
    <name type="common">Water flea</name>
    <dbReference type="NCBI Taxonomy" id="6669"/>
    <lineage>
        <taxon>Eukaryota</taxon>
        <taxon>Metazoa</taxon>
        <taxon>Ecdysozoa</taxon>
        <taxon>Arthropoda</taxon>
        <taxon>Crustacea</taxon>
        <taxon>Branchiopoda</taxon>
        <taxon>Diplostraca</taxon>
        <taxon>Cladocera</taxon>
        <taxon>Anomopoda</taxon>
        <taxon>Daphniidae</taxon>
        <taxon>Daphnia</taxon>
    </lineage>
</organism>